<keyword evidence="2" id="KW-0175">Coiled coil</keyword>
<dbReference type="Gene3D" id="1.10.10.440">
    <property type="entry name" value="FF domain"/>
    <property type="match status" value="6"/>
</dbReference>
<dbReference type="PANTHER" id="PTHR15377:SF3">
    <property type="entry name" value="WW DOMAIN-CONTAINING PROTEIN"/>
    <property type="match status" value="1"/>
</dbReference>
<proteinExistence type="predicted"/>
<reference evidence="6" key="1">
    <citation type="submission" date="2022-01" db="UniProtKB">
        <authorList>
            <consortium name="EnsemblMetazoa"/>
        </authorList>
    </citation>
    <scope>IDENTIFICATION</scope>
</reference>
<feature type="compositionally biased region" description="Acidic residues" evidence="3">
    <location>
        <begin position="976"/>
        <end position="989"/>
    </location>
</feature>
<dbReference type="SUPFAM" id="SSF51045">
    <property type="entry name" value="WW domain"/>
    <property type="match status" value="3"/>
</dbReference>
<feature type="region of interest" description="Disordered" evidence="3">
    <location>
        <begin position="1"/>
        <end position="283"/>
    </location>
</feature>
<protein>
    <recommendedName>
        <fullName evidence="8">Transcription elongation regulator 1</fullName>
    </recommendedName>
</protein>
<feature type="compositionally biased region" description="Gly residues" evidence="3">
    <location>
        <begin position="247"/>
        <end position="256"/>
    </location>
</feature>
<feature type="domain" description="FF" evidence="5">
    <location>
        <begin position="1091"/>
        <end position="1147"/>
    </location>
</feature>
<feature type="compositionally biased region" description="Basic and acidic residues" evidence="3">
    <location>
        <begin position="705"/>
        <end position="723"/>
    </location>
</feature>
<feature type="domain" description="WW" evidence="4">
    <location>
        <begin position="291"/>
        <end position="318"/>
    </location>
</feature>
<evidence type="ECO:0000256" key="1">
    <source>
        <dbReference type="ARBA" id="ARBA00022737"/>
    </source>
</evidence>
<feature type="region of interest" description="Disordered" evidence="3">
    <location>
        <begin position="1215"/>
        <end position="1236"/>
    </location>
</feature>
<feature type="compositionally biased region" description="Polar residues" evidence="3">
    <location>
        <begin position="570"/>
        <end position="595"/>
    </location>
</feature>
<feature type="compositionally biased region" description="Pro residues" evidence="3">
    <location>
        <begin position="369"/>
        <end position="386"/>
    </location>
</feature>
<sequence>MEDMDDSGIDHSPTDQQEEYDETVEGEEGVEDEEEEYGGGGGEFRQHSPRGRGGFRGRGNNRMEFGSGPRMGQGHGPPPRFRGRGFVPRGPMPPGFRGPPPFSAGPRGPRFRGGPPPPGYDPNWGPMPPPGGMPPHPGGPPPHMMGPPGGPPGMGPPPPHMMGPGGPLMPPPGPFGPPPPGMGGPPNQNAPPPQMMPPPGTGQPPQGNNNQQPAQQQQSQQTQQQPQQSPQHQPPQQQPPQQQQGQTGQGPAGVGGPPVQSSPAMNVPPPTMQTMNQGGPPPSLDLSGEVWVEAKSPEGKSYFYNARTRETTWTKPEGNVKVIMQEQVEAMAQAVAVGVSQSGVPGCMPVGEQDKHQDPQQMPPGMVGGPPPSLGMPPPGFGGPPPGYVGPPPPFGMPPPGFPFPGGFPPPWATGPPGGHPQGLGGPPPIMGGPPPTIAAPPMSGLGHPMQQHADDSTLPQIDPEIIARASDWTEHRAPDGRFYYYNSKAGESVWEKPQPLKDLEAAKMAAAQGMQMMAMSASGVISGKPDELHVSPKVMNEDGDKVLNGDVGDEAKKDNGKEHVDSGKGLTTSEKSTMQQSAQDKSKPVSSNPVPGTPWCVVWTGDGRVFFYNPSSRTSVWERPEELTGRIDVDKLVSTPPVVVVGGVTQATSNAASSVISGNVSSVTNGMTMTTNMEDSSIAAVAVKREAVTNSSDGGPAKKAKIDTIQESKAEEKTEKGEKKAIDIGKEAAMEAEVRAARERAIVPLDVRMKSFREMLSEKDVSAFSTWEKELHKIVFDPRYLLLTSKERKVVFERYVKERAEEERREKRNKMKERKEEFRRLMQDANLHGKSSFSDFTAKYSKDERFKNIEKMREREGLFNEYILEVRKREKEEKVQKRDQVKKDFITMLKESSEVDRHSRWSEVKKKLDSDPRYKAVDSSMQREDWFREFIKHLKDERKREKDRKERDRERKERGGSRREEEKENKPSEKDIDEEEMKAEEEEEAKEKEALEKQARVEASLREREKEVQRTLAVHLRDRDTEREHHKHDEAVQHFNALLADLVRNCELGWREAKRQLRKDHRWELASLVGREEKESYFNLHIEQLTMKKKEKFRELLNETPECSLSSTWKEIRKIIKDDPRYSKFSSSDRKCEREFKEYIKDKLVAAKVDLRELLQETKLITHKSNALVNDNESHMKEIEEMLEKDKRWLILGHMAEERREMLRSYLLELEKKGPPPPPTACDPSRRPTIK</sequence>
<dbReference type="InterPro" id="IPR057565">
    <property type="entry name" value="WW_TCRG1_3rd"/>
</dbReference>
<dbReference type="FunFam" id="2.20.70.10:FF:000049">
    <property type="entry name" value="Transcription elongation regulator 1-like"/>
    <property type="match status" value="1"/>
</dbReference>
<keyword evidence="1" id="KW-0677">Repeat</keyword>
<dbReference type="EnsemblMetazoa" id="XM_014403691.2">
    <property type="protein sequence ID" value="XP_014259177.1"/>
    <property type="gene ID" value="LOC106672343"/>
</dbReference>
<dbReference type="CDD" id="cd00201">
    <property type="entry name" value="WW"/>
    <property type="match status" value="3"/>
</dbReference>
<dbReference type="GeneID" id="106672343"/>
<feature type="compositionally biased region" description="Pro residues" evidence="3">
    <location>
        <begin position="114"/>
        <end position="202"/>
    </location>
</feature>
<dbReference type="InterPro" id="IPR001202">
    <property type="entry name" value="WW_dom"/>
</dbReference>
<dbReference type="GO" id="GO:0003712">
    <property type="term" value="F:transcription coregulator activity"/>
    <property type="evidence" value="ECO:0007669"/>
    <property type="project" value="TreeGrafter"/>
</dbReference>
<feature type="compositionally biased region" description="Acidic residues" evidence="3">
    <location>
        <begin position="16"/>
        <end position="37"/>
    </location>
</feature>
<feature type="region of interest" description="Disordered" evidence="3">
    <location>
        <begin position="694"/>
        <end position="723"/>
    </location>
</feature>
<evidence type="ECO:0000313" key="6">
    <source>
        <dbReference type="EnsemblMetazoa" id="XP_014259177.1"/>
    </source>
</evidence>
<accession>A0A8I6S587</accession>
<feature type="compositionally biased region" description="Basic and acidic residues" evidence="3">
    <location>
        <begin position="529"/>
        <end position="567"/>
    </location>
</feature>
<feature type="domain" description="WW" evidence="4">
    <location>
        <begin position="598"/>
        <end position="627"/>
    </location>
</feature>
<dbReference type="Pfam" id="PF01846">
    <property type="entry name" value="FF"/>
    <property type="match status" value="5"/>
</dbReference>
<dbReference type="GO" id="GO:0070063">
    <property type="term" value="F:RNA polymerase binding"/>
    <property type="evidence" value="ECO:0007669"/>
    <property type="project" value="InterPro"/>
</dbReference>
<evidence type="ECO:0000256" key="3">
    <source>
        <dbReference type="SAM" id="MobiDB-lite"/>
    </source>
</evidence>
<feature type="compositionally biased region" description="Basic and acidic residues" evidence="3">
    <location>
        <begin position="942"/>
        <end position="975"/>
    </location>
</feature>
<dbReference type="PANTHER" id="PTHR15377">
    <property type="entry name" value="TRANSCRIPTION ELONGATION REGULATOR 1"/>
    <property type="match status" value="1"/>
</dbReference>
<organism evidence="6 7">
    <name type="scientific">Cimex lectularius</name>
    <name type="common">Bed bug</name>
    <name type="synonym">Acanthia lectularia</name>
    <dbReference type="NCBI Taxonomy" id="79782"/>
    <lineage>
        <taxon>Eukaryota</taxon>
        <taxon>Metazoa</taxon>
        <taxon>Ecdysozoa</taxon>
        <taxon>Arthropoda</taxon>
        <taxon>Hexapoda</taxon>
        <taxon>Insecta</taxon>
        <taxon>Pterygota</taxon>
        <taxon>Neoptera</taxon>
        <taxon>Paraneoptera</taxon>
        <taxon>Hemiptera</taxon>
        <taxon>Heteroptera</taxon>
        <taxon>Panheteroptera</taxon>
        <taxon>Cimicomorpha</taxon>
        <taxon>Cimicidae</taxon>
        <taxon>Cimex</taxon>
    </lineage>
</organism>
<dbReference type="FunFam" id="1.10.10.440:FF:000029">
    <property type="entry name" value="Uncharacterized protein, isoform B"/>
    <property type="match status" value="1"/>
</dbReference>
<feature type="coiled-coil region" evidence="2">
    <location>
        <begin position="802"/>
        <end position="833"/>
    </location>
</feature>
<dbReference type="RefSeq" id="XP_014259177.1">
    <property type="nucleotide sequence ID" value="XM_014403691.2"/>
</dbReference>
<feature type="region of interest" description="Disordered" evidence="3">
    <location>
        <begin position="942"/>
        <end position="1003"/>
    </location>
</feature>
<evidence type="ECO:0000313" key="7">
    <source>
        <dbReference type="Proteomes" id="UP000494040"/>
    </source>
</evidence>
<dbReference type="PROSITE" id="PS51676">
    <property type="entry name" value="FF"/>
    <property type="match status" value="4"/>
</dbReference>
<dbReference type="Pfam" id="PF00397">
    <property type="entry name" value="WW"/>
    <property type="match status" value="2"/>
</dbReference>
<dbReference type="InterPro" id="IPR036517">
    <property type="entry name" value="FF_domain_sf"/>
</dbReference>
<feature type="region of interest" description="Disordered" evidence="3">
    <location>
        <begin position="897"/>
        <end position="924"/>
    </location>
</feature>
<evidence type="ECO:0000259" key="5">
    <source>
        <dbReference type="PROSITE" id="PS51676"/>
    </source>
</evidence>
<dbReference type="Gene3D" id="2.20.70.10">
    <property type="match status" value="3"/>
</dbReference>
<dbReference type="InterPro" id="IPR036020">
    <property type="entry name" value="WW_dom_sf"/>
</dbReference>
<feature type="region of interest" description="Disordered" evidence="3">
    <location>
        <begin position="353"/>
        <end position="386"/>
    </location>
</feature>
<dbReference type="SMART" id="SM00456">
    <property type="entry name" value="WW"/>
    <property type="match status" value="3"/>
</dbReference>
<dbReference type="FunFam" id="1.10.10.440:FF:000001">
    <property type="entry name" value="Transcription elongation regulator 1 like"/>
    <property type="match status" value="1"/>
</dbReference>
<feature type="compositionally biased region" description="Pro residues" evidence="3">
    <location>
        <begin position="90"/>
        <end position="103"/>
    </location>
</feature>
<dbReference type="PROSITE" id="PS01159">
    <property type="entry name" value="WW_DOMAIN_1"/>
    <property type="match status" value="1"/>
</dbReference>
<keyword evidence="7" id="KW-1185">Reference proteome</keyword>
<dbReference type="AlphaFoldDB" id="A0A8I6S587"/>
<dbReference type="OrthoDB" id="63972at2759"/>
<dbReference type="FunFam" id="1.10.10.440:FF:000005">
    <property type="entry name" value="Transcription elongation regulator 1 (CA150)"/>
    <property type="match status" value="1"/>
</dbReference>
<feature type="compositionally biased region" description="Low complexity" evidence="3">
    <location>
        <begin position="203"/>
        <end position="231"/>
    </location>
</feature>
<feature type="domain" description="FF" evidence="5">
    <location>
        <begin position="883"/>
        <end position="938"/>
    </location>
</feature>
<evidence type="ECO:0000259" key="4">
    <source>
        <dbReference type="PROSITE" id="PS50020"/>
    </source>
</evidence>
<dbReference type="SUPFAM" id="SSF81698">
    <property type="entry name" value="FF domain"/>
    <property type="match status" value="5"/>
</dbReference>
<feature type="compositionally biased region" description="Basic and acidic residues" evidence="3">
    <location>
        <begin position="990"/>
        <end position="1003"/>
    </location>
</feature>
<dbReference type="InterPro" id="IPR045148">
    <property type="entry name" value="TCRG1-like"/>
</dbReference>
<dbReference type="Pfam" id="PF23517">
    <property type="entry name" value="WW_TCERG1"/>
    <property type="match status" value="1"/>
</dbReference>
<feature type="domain" description="FF" evidence="5">
    <location>
        <begin position="750"/>
        <end position="803"/>
    </location>
</feature>
<dbReference type="PROSITE" id="PS50020">
    <property type="entry name" value="WW_DOMAIN_2"/>
    <property type="match status" value="3"/>
</dbReference>
<evidence type="ECO:0000256" key="2">
    <source>
        <dbReference type="SAM" id="Coils"/>
    </source>
</evidence>
<dbReference type="InterPro" id="IPR002713">
    <property type="entry name" value="FF_domain"/>
</dbReference>
<dbReference type="Proteomes" id="UP000494040">
    <property type="component" value="Unassembled WGS sequence"/>
</dbReference>
<dbReference type="SMART" id="SM00441">
    <property type="entry name" value="FF"/>
    <property type="match status" value="6"/>
</dbReference>
<dbReference type="FunFam" id="1.10.10.440:FF:000006">
    <property type="entry name" value="Transcription elongation regulator 1 (CA150)"/>
    <property type="match status" value="1"/>
</dbReference>
<feature type="domain" description="WW" evidence="4">
    <location>
        <begin position="467"/>
        <end position="500"/>
    </location>
</feature>
<feature type="domain" description="FF" evidence="5">
    <location>
        <begin position="815"/>
        <end position="870"/>
    </location>
</feature>
<dbReference type="OMA" id="MMNGPIG"/>
<dbReference type="GO" id="GO:0005634">
    <property type="term" value="C:nucleus"/>
    <property type="evidence" value="ECO:0007669"/>
    <property type="project" value="TreeGrafter"/>
</dbReference>
<evidence type="ECO:0008006" key="8">
    <source>
        <dbReference type="Google" id="ProtNLM"/>
    </source>
</evidence>
<feature type="region of interest" description="Disordered" evidence="3">
    <location>
        <begin position="529"/>
        <end position="596"/>
    </location>
</feature>
<name>A0A8I6S587_CIMLE</name>